<feature type="region of interest" description="Disordered" evidence="9">
    <location>
        <begin position="690"/>
        <end position="709"/>
    </location>
</feature>
<keyword evidence="5" id="KW-0653">Protein transport</keyword>
<keyword evidence="4" id="KW-0813">Transport</keyword>
<reference evidence="10" key="1">
    <citation type="submission" date="2023-02" db="EMBL/GenBank/DDBJ databases">
        <title>Identification and recombinant expression of a fungal hydrolase from Papiliotrema laurentii that hydrolyzes apple cutin and clears colloidal polyester polyurethane.</title>
        <authorList>
            <consortium name="DOE Joint Genome Institute"/>
            <person name="Roman V.A."/>
            <person name="Bojanowski C."/>
            <person name="Crable B.R."/>
            <person name="Wagner D.N."/>
            <person name="Hung C.S."/>
            <person name="Nadeau L.J."/>
            <person name="Schratz L."/>
            <person name="Haridas S."/>
            <person name="Pangilinan J."/>
            <person name="Lipzen A."/>
            <person name="Na H."/>
            <person name="Yan M."/>
            <person name="Ng V."/>
            <person name="Grigoriev I.V."/>
            <person name="Spatafora J.W."/>
            <person name="Barlow D."/>
            <person name="Biffinger J."/>
            <person name="Kelley-Loughnane N."/>
            <person name="Varaljay V.A."/>
            <person name="Crookes-Goodson W.J."/>
        </authorList>
    </citation>
    <scope>NUCLEOTIDE SEQUENCE</scope>
    <source>
        <strain evidence="10">5307AH</strain>
    </source>
</reference>
<dbReference type="GO" id="GO:0000139">
    <property type="term" value="C:Golgi membrane"/>
    <property type="evidence" value="ECO:0007669"/>
    <property type="project" value="UniProtKB-SubCell"/>
</dbReference>
<evidence type="ECO:0000256" key="2">
    <source>
        <dbReference type="ARBA" id="ARBA00006419"/>
    </source>
</evidence>
<feature type="region of interest" description="Disordered" evidence="9">
    <location>
        <begin position="764"/>
        <end position="800"/>
    </location>
</feature>
<evidence type="ECO:0000256" key="6">
    <source>
        <dbReference type="ARBA" id="ARBA00023034"/>
    </source>
</evidence>
<evidence type="ECO:0000313" key="11">
    <source>
        <dbReference type="Proteomes" id="UP001182556"/>
    </source>
</evidence>
<comment type="caution">
    <text evidence="10">The sequence shown here is derived from an EMBL/GenBank/DDBJ whole genome shotgun (WGS) entry which is preliminary data.</text>
</comment>
<feature type="region of interest" description="Disordered" evidence="9">
    <location>
        <begin position="465"/>
        <end position="503"/>
    </location>
</feature>
<protein>
    <recommendedName>
        <fullName evidence="3">Conserved oligomeric Golgi complex subunit 8</fullName>
    </recommendedName>
    <alternativeName>
        <fullName evidence="8">Component of oligomeric Golgi complex 8</fullName>
    </alternativeName>
</protein>
<sequence length="910" mass="99810">MEEEEQEPPSLHELLNITAESRHLSPPDLTSTTSLNYLDHLVSLSLASLTKEPTLISAEAASVESELVNLCYREYNTFLSVHHCSSAVRSAFDDFQDSLDHLLGSVPALEEQCGTFTRNAHQLSANRNRSILVQEHQDKLLDLLELPQLMETCVRNGYYQEAMELAAHSKDLRARYPETRLVADVAKEVDSVIQLLLAQLLHLLREPVKLSTALRTINYLRRLDVMDESSLGLAFLGGRLHNFRHQLLQIEKDRADPVRYVRKYIDFFREHVYDIISQYTAVFDDHNALVSFAGQCVTDLVQLVARYVPRIANDPASLSSVLIQLGYCSLSFARIGLDFSHLIVSPFAETMMATYRRTISLASEKLHATLKAANKGQNIPTDAIIDSDQRSLLLATASSAMSTDSLSAVSPFPPLGVFVNEHLTALNALRLLAPVHLAPQFMELLGASLKDTTRAVLQFVREAEATTNNDSRPAKHSRTASSPRAHLLRRNTETQLSPSARSAKRRESQQICLRFCLVWRQIVHYMLESLGNEVFGRSPGDHAGLQEAIRELDSWIDQHRDSDTGDAGQPNGESQPNGEVGTLRKTDEADSTVLPVQEKSEGSSPGTAPTDIPVPSDFVPEDPSIIMGEGTSDVAVDRSEQEQATYPTATTARDVAASDDDISRRRPSTAPDASTEVGGNILVAQPEQEPLQHRELEHEGTASQDLTPRNLAQTTTHTNLDASQQTLVSSSSVMEPMFAGLPTDSNVDSFVSSADPDRSVVVPLIPAPGNKIDPHEAAPATGVPPPELDSRSMDQSESEAPLVAAKFDNVDGVEPVARQPCKDENPMIEHDVETKKEAITENGANQQVATEQVATEQVAAEQVATEQVAGEEVEDEQVGKEQIESLGPSSAQEAQGSGQKKKKKKKKKKN</sequence>
<evidence type="ECO:0000256" key="1">
    <source>
        <dbReference type="ARBA" id="ARBA00004395"/>
    </source>
</evidence>
<feature type="compositionally biased region" description="Polar residues" evidence="9">
    <location>
        <begin position="642"/>
        <end position="651"/>
    </location>
</feature>
<dbReference type="PANTHER" id="PTHR21311:SF0">
    <property type="entry name" value="CONSERVED OLIGOMERIC GOLGI COMPLEX SUBUNIT 8"/>
    <property type="match status" value="1"/>
</dbReference>
<keyword evidence="11" id="KW-1185">Reference proteome</keyword>
<evidence type="ECO:0000256" key="3">
    <source>
        <dbReference type="ARBA" id="ARBA00020983"/>
    </source>
</evidence>
<feature type="compositionally biased region" description="Basic residues" evidence="9">
    <location>
        <begin position="899"/>
        <end position="910"/>
    </location>
</feature>
<dbReference type="GO" id="GO:0006891">
    <property type="term" value="P:intra-Golgi vesicle-mediated transport"/>
    <property type="evidence" value="ECO:0007669"/>
    <property type="project" value="TreeGrafter"/>
</dbReference>
<evidence type="ECO:0000256" key="8">
    <source>
        <dbReference type="ARBA" id="ARBA00031347"/>
    </source>
</evidence>
<dbReference type="InterPro" id="IPR016159">
    <property type="entry name" value="Cullin_repeat-like_dom_sf"/>
</dbReference>
<dbReference type="Proteomes" id="UP001182556">
    <property type="component" value="Unassembled WGS sequence"/>
</dbReference>
<evidence type="ECO:0000256" key="5">
    <source>
        <dbReference type="ARBA" id="ARBA00022927"/>
    </source>
</evidence>
<feature type="compositionally biased region" description="Low complexity" evidence="9">
    <location>
        <begin position="846"/>
        <end position="868"/>
    </location>
</feature>
<feature type="compositionally biased region" description="Basic and acidic residues" evidence="9">
    <location>
        <begin position="690"/>
        <end position="700"/>
    </location>
</feature>
<name>A0AAD9CUJ5_PAPLA</name>
<feature type="region of interest" description="Disordered" evidence="9">
    <location>
        <begin position="559"/>
        <end position="680"/>
    </location>
</feature>
<comment type="similarity">
    <text evidence="2">Belongs to the COG8 family.</text>
</comment>
<evidence type="ECO:0000256" key="7">
    <source>
        <dbReference type="ARBA" id="ARBA00023136"/>
    </source>
</evidence>
<evidence type="ECO:0000256" key="9">
    <source>
        <dbReference type="SAM" id="MobiDB-lite"/>
    </source>
</evidence>
<feature type="compositionally biased region" description="Polar residues" evidence="9">
    <location>
        <begin position="887"/>
        <end position="898"/>
    </location>
</feature>
<dbReference type="AlphaFoldDB" id="A0AAD9CUJ5"/>
<keyword evidence="6" id="KW-0333">Golgi apparatus</keyword>
<dbReference type="SUPFAM" id="SSF74788">
    <property type="entry name" value="Cullin repeat-like"/>
    <property type="match status" value="1"/>
</dbReference>
<comment type="subcellular location">
    <subcellularLocation>
        <location evidence="1">Golgi apparatus membrane</location>
        <topology evidence="1">Peripheral membrane protein</topology>
    </subcellularLocation>
</comment>
<dbReference type="Pfam" id="PF04124">
    <property type="entry name" value="Dor1"/>
    <property type="match status" value="1"/>
</dbReference>
<accession>A0AAD9CUJ5</accession>
<feature type="region of interest" description="Disordered" evidence="9">
    <location>
        <begin position="816"/>
        <end position="910"/>
    </location>
</feature>
<dbReference type="EMBL" id="JAODAN010000012">
    <property type="protein sequence ID" value="KAK1920843.1"/>
    <property type="molecule type" value="Genomic_DNA"/>
</dbReference>
<evidence type="ECO:0000256" key="4">
    <source>
        <dbReference type="ARBA" id="ARBA00022448"/>
    </source>
</evidence>
<evidence type="ECO:0000313" key="10">
    <source>
        <dbReference type="EMBL" id="KAK1920843.1"/>
    </source>
</evidence>
<dbReference type="PANTHER" id="PTHR21311">
    <property type="entry name" value="CONSERVED OLIGOMERIC GOLGI COMPLEX COMPONENT 8"/>
    <property type="match status" value="1"/>
</dbReference>
<feature type="compositionally biased region" description="Basic and acidic residues" evidence="9">
    <location>
        <begin position="820"/>
        <end position="839"/>
    </location>
</feature>
<dbReference type="GO" id="GO:0015031">
    <property type="term" value="P:protein transport"/>
    <property type="evidence" value="ECO:0007669"/>
    <property type="project" value="UniProtKB-KW"/>
</dbReference>
<proteinExistence type="inferred from homology"/>
<dbReference type="GO" id="GO:0017119">
    <property type="term" value="C:Golgi transport complex"/>
    <property type="evidence" value="ECO:0007669"/>
    <property type="project" value="InterPro"/>
</dbReference>
<organism evidence="10 11">
    <name type="scientific">Papiliotrema laurentii</name>
    <name type="common">Cryptococcus laurentii</name>
    <dbReference type="NCBI Taxonomy" id="5418"/>
    <lineage>
        <taxon>Eukaryota</taxon>
        <taxon>Fungi</taxon>
        <taxon>Dikarya</taxon>
        <taxon>Basidiomycota</taxon>
        <taxon>Agaricomycotina</taxon>
        <taxon>Tremellomycetes</taxon>
        <taxon>Tremellales</taxon>
        <taxon>Rhynchogastremaceae</taxon>
        <taxon>Papiliotrema</taxon>
    </lineage>
</organism>
<dbReference type="InterPro" id="IPR007255">
    <property type="entry name" value="COG8"/>
</dbReference>
<gene>
    <name evidence="10" type="ORF">DB88DRAFT_469044</name>
</gene>
<keyword evidence="7" id="KW-0472">Membrane</keyword>